<feature type="region of interest" description="Disordered" evidence="2">
    <location>
        <begin position="82"/>
        <end position="115"/>
    </location>
</feature>
<feature type="coiled-coil region" evidence="1">
    <location>
        <begin position="25"/>
        <end position="52"/>
    </location>
</feature>
<name>A0A371GRB1_MUCPR</name>
<sequence>MKCALDTRKVKQSTHQHKYTTILRSKVMESKVEALEQQNEDLRGEVGQLRKQMAQMFQILTQTNAAITALVSMNVVGYAQNGYAVGPSPRNVKDPPYGMPQGWNTENPDNEEQEQ</sequence>
<gene>
    <name evidence="3" type="ORF">CR513_24690</name>
</gene>
<comment type="caution">
    <text evidence="3">The sequence shown here is derived from an EMBL/GenBank/DDBJ whole genome shotgun (WGS) entry which is preliminary data.</text>
</comment>
<dbReference type="AlphaFoldDB" id="A0A371GRB1"/>
<proteinExistence type="predicted"/>
<protein>
    <submittedName>
        <fullName evidence="3">Uncharacterized protein</fullName>
    </submittedName>
</protein>
<dbReference type="Proteomes" id="UP000257109">
    <property type="component" value="Unassembled WGS sequence"/>
</dbReference>
<evidence type="ECO:0000313" key="4">
    <source>
        <dbReference type="Proteomes" id="UP000257109"/>
    </source>
</evidence>
<evidence type="ECO:0000256" key="2">
    <source>
        <dbReference type="SAM" id="MobiDB-lite"/>
    </source>
</evidence>
<evidence type="ECO:0000313" key="3">
    <source>
        <dbReference type="EMBL" id="RDX93097.1"/>
    </source>
</evidence>
<organism evidence="3 4">
    <name type="scientific">Mucuna pruriens</name>
    <name type="common">Velvet bean</name>
    <name type="synonym">Dolichos pruriens</name>
    <dbReference type="NCBI Taxonomy" id="157652"/>
    <lineage>
        <taxon>Eukaryota</taxon>
        <taxon>Viridiplantae</taxon>
        <taxon>Streptophyta</taxon>
        <taxon>Embryophyta</taxon>
        <taxon>Tracheophyta</taxon>
        <taxon>Spermatophyta</taxon>
        <taxon>Magnoliopsida</taxon>
        <taxon>eudicotyledons</taxon>
        <taxon>Gunneridae</taxon>
        <taxon>Pentapetalae</taxon>
        <taxon>rosids</taxon>
        <taxon>fabids</taxon>
        <taxon>Fabales</taxon>
        <taxon>Fabaceae</taxon>
        <taxon>Papilionoideae</taxon>
        <taxon>50 kb inversion clade</taxon>
        <taxon>NPAAA clade</taxon>
        <taxon>indigoferoid/millettioid clade</taxon>
        <taxon>Phaseoleae</taxon>
        <taxon>Mucuna</taxon>
    </lineage>
</organism>
<accession>A0A371GRB1</accession>
<keyword evidence="1" id="KW-0175">Coiled coil</keyword>
<dbReference type="EMBL" id="QJKJ01004700">
    <property type="protein sequence ID" value="RDX93097.1"/>
    <property type="molecule type" value="Genomic_DNA"/>
</dbReference>
<feature type="non-terminal residue" evidence="3">
    <location>
        <position position="1"/>
    </location>
</feature>
<evidence type="ECO:0000256" key="1">
    <source>
        <dbReference type="SAM" id="Coils"/>
    </source>
</evidence>
<reference evidence="3" key="1">
    <citation type="submission" date="2018-05" db="EMBL/GenBank/DDBJ databases">
        <title>Draft genome of Mucuna pruriens seed.</title>
        <authorList>
            <person name="Nnadi N.E."/>
            <person name="Vos R."/>
            <person name="Hasami M.H."/>
            <person name="Devisetty U.K."/>
            <person name="Aguiy J.C."/>
        </authorList>
    </citation>
    <scope>NUCLEOTIDE SEQUENCE [LARGE SCALE GENOMIC DNA]</scope>
    <source>
        <strain evidence="3">JCA_2017</strain>
    </source>
</reference>
<dbReference type="Gene3D" id="1.20.5.170">
    <property type="match status" value="1"/>
</dbReference>
<keyword evidence="4" id="KW-1185">Reference proteome</keyword>